<proteinExistence type="predicted"/>
<keyword evidence="7" id="KW-1185">Reference proteome</keyword>
<dbReference type="Proteomes" id="UP000641741">
    <property type="component" value="Unassembled WGS sequence"/>
</dbReference>
<gene>
    <name evidence="6" type="ORF">H8S02_06230</name>
</gene>
<dbReference type="RefSeq" id="WP_186969791.1">
    <property type="nucleotide sequence ID" value="NZ_JACOPK010000004.1"/>
</dbReference>
<feature type="transmembrane region" description="Helical" evidence="5">
    <location>
        <begin position="146"/>
        <end position="174"/>
    </location>
</feature>
<name>A0ABR7GMK3_9FIRM</name>
<dbReference type="Pfam" id="PF02674">
    <property type="entry name" value="Colicin_V"/>
    <property type="match status" value="1"/>
</dbReference>
<evidence type="ECO:0000256" key="4">
    <source>
        <dbReference type="ARBA" id="ARBA00023136"/>
    </source>
</evidence>
<evidence type="ECO:0000256" key="3">
    <source>
        <dbReference type="ARBA" id="ARBA00022989"/>
    </source>
</evidence>
<sequence length="207" mass="21993">MQPQQIPDVLLSLLNVPDLVILAVVLVNLILGLRRGALASLAGLVGRCIAMAGSYFLARQLAPSAAKWLAEPIVRSVFEHKLKQSGVPDALADSVQTALRAAVQSMAESISYLVLIAVFSVLLSILISLAVRALRLLSRVTPLGMLDALAGGAIGLATGLLLVVLVLLGAHWFYPVTFTELGYLSPERIENTFLLAKIIAFLPFTAA</sequence>
<dbReference type="InterPro" id="IPR003825">
    <property type="entry name" value="Colicin-V_CvpA"/>
</dbReference>
<keyword evidence="4 5" id="KW-0472">Membrane</keyword>
<accession>A0ABR7GMK3</accession>
<evidence type="ECO:0000256" key="5">
    <source>
        <dbReference type="SAM" id="Phobius"/>
    </source>
</evidence>
<feature type="transmembrane region" description="Helical" evidence="5">
    <location>
        <begin position="12"/>
        <end position="31"/>
    </location>
</feature>
<evidence type="ECO:0000313" key="6">
    <source>
        <dbReference type="EMBL" id="MBC5695543.1"/>
    </source>
</evidence>
<keyword evidence="2 5" id="KW-0812">Transmembrane</keyword>
<feature type="transmembrane region" description="Helical" evidence="5">
    <location>
        <begin position="38"/>
        <end position="58"/>
    </location>
</feature>
<comment type="caution">
    <text evidence="6">The sequence shown here is derived from an EMBL/GenBank/DDBJ whole genome shotgun (WGS) entry which is preliminary data.</text>
</comment>
<keyword evidence="3 5" id="KW-1133">Transmembrane helix</keyword>
<evidence type="ECO:0000256" key="1">
    <source>
        <dbReference type="ARBA" id="ARBA00004141"/>
    </source>
</evidence>
<organism evidence="6 7">
    <name type="scientific">Agathobaculum hominis</name>
    <dbReference type="NCBI Taxonomy" id="2763014"/>
    <lineage>
        <taxon>Bacteria</taxon>
        <taxon>Bacillati</taxon>
        <taxon>Bacillota</taxon>
        <taxon>Clostridia</taxon>
        <taxon>Eubacteriales</taxon>
        <taxon>Butyricicoccaceae</taxon>
        <taxon>Agathobaculum</taxon>
    </lineage>
</organism>
<evidence type="ECO:0000313" key="7">
    <source>
        <dbReference type="Proteomes" id="UP000641741"/>
    </source>
</evidence>
<evidence type="ECO:0000256" key="2">
    <source>
        <dbReference type="ARBA" id="ARBA00022692"/>
    </source>
</evidence>
<reference evidence="6 7" key="1">
    <citation type="submission" date="2020-08" db="EMBL/GenBank/DDBJ databases">
        <title>Genome public.</title>
        <authorList>
            <person name="Liu C."/>
            <person name="Sun Q."/>
        </authorList>
    </citation>
    <scope>NUCLEOTIDE SEQUENCE [LARGE SCALE GENOMIC DNA]</scope>
    <source>
        <strain evidence="6 7">M2</strain>
    </source>
</reference>
<feature type="transmembrane region" description="Helical" evidence="5">
    <location>
        <begin position="110"/>
        <end position="134"/>
    </location>
</feature>
<comment type="subcellular location">
    <subcellularLocation>
        <location evidence="1">Membrane</location>
        <topology evidence="1">Multi-pass membrane protein</topology>
    </subcellularLocation>
</comment>
<dbReference type="EMBL" id="JACOPK010000004">
    <property type="protein sequence ID" value="MBC5695543.1"/>
    <property type="molecule type" value="Genomic_DNA"/>
</dbReference>
<protein>
    <submittedName>
        <fullName evidence="6">CvpA family protein</fullName>
    </submittedName>
</protein>